<dbReference type="EMBL" id="JABBNB010000032">
    <property type="protein sequence ID" value="NMO04209.1"/>
    <property type="molecule type" value="Genomic_DNA"/>
</dbReference>
<dbReference type="GO" id="GO:0047470">
    <property type="term" value="F:(1,4)-alpha-D-glucan 1-alpha-D-glucosylmutase activity"/>
    <property type="evidence" value="ECO:0007669"/>
    <property type="project" value="TreeGrafter"/>
</dbReference>
<dbReference type="PANTHER" id="PTHR10357">
    <property type="entry name" value="ALPHA-AMYLASE FAMILY MEMBER"/>
    <property type="match status" value="1"/>
</dbReference>
<dbReference type="PANTHER" id="PTHR10357:SF216">
    <property type="entry name" value="MALTOOLIGOSYL TREHALOSE SYNTHASE-RELATED"/>
    <property type="match status" value="1"/>
</dbReference>
<dbReference type="NCBIfam" id="TIGR02401">
    <property type="entry name" value="trehalose_TreY"/>
    <property type="match status" value="1"/>
</dbReference>
<dbReference type="GO" id="GO:0005992">
    <property type="term" value="P:trehalose biosynthetic process"/>
    <property type="evidence" value="ECO:0007669"/>
    <property type="project" value="TreeGrafter"/>
</dbReference>
<evidence type="ECO:0000259" key="1">
    <source>
        <dbReference type="SMART" id="SM00642"/>
    </source>
</evidence>
<dbReference type="AlphaFoldDB" id="A0A848L0J3"/>
<keyword evidence="3" id="KW-1185">Reference proteome</keyword>
<dbReference type="SMART" id="SM00642">
    <property type="entry name" value="Aamy"/>
    <property type="match status" value="1"/>
</dbReference>
<dbReference type="Gene3D" id="3.20.20.80">
    <property type="entry name" value="Glycosidases"/>
    <property type="match status" value="4"/>
</dbReference>
<sequence length="795" mass="86841">MAAEDRSGDHTAPPVATYRIQLTPDFQFGDVVKILPQLSALGVSHLYLSPIATAMAGSQHGYDWVPSRIDDDGATGVVVAEALGGLTGLRALRKAARKKGLGIIVDIVPNHMGIADPLQNPWWTDVLRFGQYSEFAEFFDLDFSPANGVQGKIALPVLASDGDLTPLRIDDAGNLVYHDKVFPTTPGTAEPGSDTTQAHAAQHYRLVPHDSGLIGYRRFFAVNELAGLRQENAAVYYATHQWVIDLYDEGLIDGVRVDHPDGLADPVGYLRQLRTDLGPAALIYVEKVLAPTEELDATLPVEGTTGYDQLRIVDALFVSEAGLVELTELHEMFTGATGDAQWLHDTAIALKRQTLATTFPAEHARLVRAIRDVEPDLGLTAGAVFEATGELIATSLFYREDYPGLLRYFASNLASLATRRPELATAVTLIADATASIGESSARLAQTTGAVTAKSVEDCLFYRTARLVSAQEVGCDPGHATMTVTEFHEHNQRRMATWPAAMSASSTHDTKRGEDVRARIRMLSQIPQRWMGTVIEINRRTPPPDALTGLFLLQNIFGIWPDDGLPTPQWFLRVHAYAVKAMREGALHTSWTAPDAEFEDAIAAWIDEVTTGDNAAALSALAAEVDIHWRAEALAHKAITLLGPGVPDIYQGTQWWEDSLVDPDNRRPVDYAQSTDHPKWELIHAALKLRADHPDAFGVDSTYVPLVAEGAGSDRIVAFGRGIPDREVPDVVVVTARFTHSFTDDVRADTKVPLPEGDWVDVESKERYTGEASISDLLADGPVALLERRKSRRKK</sequence>
<dbReference type="InterPro" id="IPR012767">
    <property type="entry name" value="Trehalose_TreY"/>
</dbReference>
<reference evidence="2 3" key="1">
    <citation type="submission" date="2020-04" db="EMBL/GenBank/DDBJ databases">
        <title>Gordonia sp. nov. TBRC 11910.</title>
        <authorList>
            <person name="Suriyachadkun C."/>
        </authorList>
    </citation>
    <scope>NUCLEOTIDE SEQUENCE [LARGE SCALE GENOMIC DNA]</scope>
    <source>
        <strain evidence="2 3">TBRC 11910</strain>
    </source>
</reference>
<gene>
    <name evidence="2" type="primary">treY</name>
    <name evidence="2" type="ORF">HH308_23610</name>
</gene>
<comment type="caution">
    <text evidence="2">The sequence shown here is derived from an EMBL/GenBank/DDBJ whole genome shotgun (WGS) entry which is preliminary data.</text>
</comment>
<dbReference type="Proteomes" id="UP000550729">
    <property type="component" value="Unassembled WGS sequence"/>
</dbReference>
<proteinExistence type="predicted"/>
<dbReference type="RefSeq" id="WP_170196713.1">
    <property type="nucleotide sequence ID" value="NZ_JABBNB010000032.1"/>
</dbReference>
<dbReference type="Pfam" id="PF00128">
    <property type="entry name" value="Alpha-amylase"/>
    <property type="match status" value="1"/>
</dbReference>
<feature type="domain" description="Glycosyl hydrolase family 13 catalytic" evidence="1">
    <location>
        <begin position="21"/>
        <end position="690"/>
    </location>
</feature>
<dbReference type="CDD" id="cd11336">
    <property type="entry name" value="AmyAc_MTSase"/>
    <property type="match status" value="1"/>
</dbReference>
<organism evidence="2 3">
    <name type="scientific">Gordonia asplenii</name>
    <dbReference type="NCBI Taxonomy" id="2725283"/>
    <lineage>
        <taxon>Bacteria</taxon>
        <taxon>Bacillati</taxon>
        <taxon>Actinomycetota</taxon>
        <taxon>Actinomycetes</taxon>
        <taxon>Mycobacteriales</taxon>
        <taxon>Gordoniaceae</taxon>
        <taxon>Gordonia</taxon>
    </lineage>
</organism>
<dbReference type="SUPFAM" id="SSF51445">
    <property type="entry name" value="(Trans)glycosidases"/>
    <property type="match status" value="1"/>
</dbReference>
<accession>A0A848L0J3</accession>
<name>A0A848L0J3_9ACTN</name>
<dbReference type="InterPro" id="IPR006047">
    <property type="entry name" value="GH13_cat_dom"/>
</dbReference>
<evidence type="ECO:0000313" key="3">
    <source>
        <dbReference type="Proteomes" id="UP000550729"/>
    </source>
</evidence>
<dbReference type="GO" id="GO:0030980">
    <property type="term" value="P:alpha-glucan catabolic process"/>
    <property type="evidence" value="ECO:0007669"/>
    <property type="project" value="TreeGrafter"/>
</dbReference>
<evidence type="ECO:0000313" key="2">
    <source>
        <dbReference type="EMBL" id="NMO04209.1"/>
    </source>
</evidence>
<dbReference type="InterPro" id="IPR017853">
    <property type="entry name" value="GH"/>
</dbReference>
<protein>
    <submittedName>
        <fullName evidence="2">Malto-oligosyltrehalose synthase</fullName>
    </submittedName>
</protein>